<proteinExistence type="predicted"/>
<accession>A0AAN5D5M9</accession>
<gene>
    <name evidence="3" type="ORF">PMAYCL1PPCAC_26660</name>
</gene>
<dbReference type="AlphaFoldDB" id="A0AAN5D5M9"/>
<name>A0AAN5D5M9_9BILA</name>
<reference evidence="4" key="1">
    <citation type="submission" date="2022-10" db="EMBL/GenBank/DDBJ databases">
        <title>Genome assembly of Pristionchus species.</title>
        <authorList>
            <person name="Yoshida K."/>
            <person name="Sommer R.J."/>
        </authorList>
    </citation>
    <scope>NUCLEOTIDE SEQUENCE [LARGE SCALE GENOMIC DNA]</scope>
    <source>
        <strain evidence="4">RS5460</strain>
    </source>
</reference>
<dbReference type="EMBL" id="BTRK01000005">
    <property type="protein sequence ID" value="GMR56465.1"/>
    <property type="molecule type" value="Genomic_DNA"/>
</dbReference>
<keyword evidence="1" id="KW-0175">Coiled coil</keyword>
<evidence type="ECO:0000313" key="3">
    <source>
        <dbReference type="EMBL" id="GMR56465.1"/>
    </source>
</evidence>
<keyword evidence="4" id="KW-1185">Reference proteome</keyword>
<organism evidence="3 4">
    <name type="scientific">Pristionchus mayeri</name>
    <dbReference type="NCBI Taxonomy" id="1317129"/>
    <lineage>
        <taxon>Eukaryota</taxon>
        <taxon>Metazoa</taxon>
        <taxon>Ecdysozoa</taxon>
        <taxon>Nematoda</taxon>
        <taxon>Chromadorea</taxon>
        <taxon>Rhabditida</taxon>
        <taxon>Rhabditina</taxon>
        <taxon>Diplogasteromorpha</taxon>
        <taxon>Diplogasteroidea</taxon>
        <taxon>Neodiplogasteridae</taxon>
        <taxon>Pristionchus</taxon>
    </lineage>
</organism>
<feature type="coiled-coil region" evidence="1">
    <location>
        <begin position="283"/>
        <end position="335"/>
    </location>
</feature>
<sequence>MAPRNQSDSKQLIRERVMEEERMKKAEDEWLRRLEALFEERNQAEAALATYFDSRQKWFDEVRRHVGDMPYRNKNEIPEKVRLTVQARFRELRDARVIPLAKMVERCTHARDGDLWAFFDDTLEVMNGPSEDSDSSGSGKSVKQPRRIQTFHGTTSETREKSSIRRHTTVPKMSECGNTMSTDRLHRRTEESDSENEMDSELNLHERREQCDEKTMKNFYRVPLSLPLRARKAASRLVDDVVQLRLENNLLRNQAALDKTRIAFLERQRTPGYAAIVAPTETMEALRRKEQEVRDEETRVREAEDHGKAKLEQWQKELNEQKERLSLQEAEVELKWMAYKEHTSTPTRSSTHNENGTPRDEATKEKRLERTASNCSELSPALKGLSIKSETRRKK</sequence>
<feature type="compositionally biased region" description="Basic and acidic residues" evidence="2">
    <location>
        <begin position="357"/>
        <end position="370"/>
    </location>
</feature>
<feature type="region of interest" description="Disordered" evidence="2">
    <location>
        <begin position="338"/>
        <end position="395"/>
    </location>
</feature>
<evidence type="ECO:0000256" key="2">
    <source>
        <dbReference type="SAM" id="MobiDB-lite"/>
    </source>
</evidence>
<feature type="compositionally biased region" description="Polar residues" evidence="2">
    <location>
        <begin position="344"/>
        <end position="356"/>
    </location>
</feature>
<comment type="caution">
    <text evidence="3">The sequence shown here is derived from an EMBL/GenBank/DDBJ whole genome shotgun (WGS) entry which is preliminary data.</text>
</comment>
<dbReference type="Proteomes" id="UP001328107">
    <property type="component" value="Unassembled WGS sequence"/>
</dbReference>
<feature type="coiled-coil region" evidence="1">
    <location>
        <begin position="9"/>
        <end position="47"/>
    </location>
</feature>
<protein>
    <submittedName>
        <fullName evidence="3">Uncharacterized protein</fullName>
    </submittedName>
</protein>
<feature type="region of interest" description="Disordered" evidence="2">
    <location>
        <begin position="127"/>
        <end position="202"/>
    </location>
</feature>
<evidence type="ECO:0000313" key="4">
    <source>
        <dbReference type="Proteomes" id="UP001328107"/>
    </source>
</evidence>
<evidence type="ECO:0000256" key="1">
    <source>
        <dbReference type="SAM" id="Coils"/>
    </source>
</evidence>